<name>A0ABR3NYY1_9TELE</name>
<protein>
    <recommendedName>
        <fullName evidence="4">Prolactin receptor</fullName>
    </recommendedName>
</protein>
<comment type="caution">
    <text evidence="2">The sequence shown here is derived from an EMBL/GenBank/DDBJ whole genome shotgun (WGS) entry which is preliminary data.</text>
</comment>
<feature type="compositionally biased region" description="Basic and acidic residues" evidence="1">
    <location>
        <begin position="28"/>
        <end position="37"/>
    </location>
</feature>
<dbReference type="EMBL" id="JAYMGO010000001">
    <property type="protein sequence ID" value="KAL1282258.1"/>
    <property type="molecule type" value="Genomic_DNA"/>
</dbReference>
<evidence type="ECO:0000313" key="2">
    <source>
        <dbReference type="EMBL" id="KAL1282258.1"/>
    </source>
</evidence>
<feature type="compositionally biased region" description="Basic and acidic residues" evidence="1">
    <location>
        <begin position="54"/>
        <end position="66"/>
    </location>
</feature>
<dbReference type="Proteomes" id="UP001558613">
    <property type="component" value="Unassembled WGS sequence"/>
</dbReference>
<evidence type="ECO:0000313" key="3">
    <source>
        <dbReference type="Proteomes" id="UP001558613"/>
    </source>
</evidence>
<accession>A0ABR3NYY1</accession>
<evidence type="ECO:0000256" key="1">
    <source>
        <dbReference type="SAM" id="MobiDB-lite"/>
    </source>
</evidence>
<gene>
    <name evidence="2" type="ORF">QQF64_001061</name>
</gene>
<sequence>MGGDEEHKVKERGQVYTAVWTPGATFLHPDEKEKDSKQTCSKSDLIQRNGAPMSREKSLDGEESKKPRTGTSSI</sequence>
<proteinExistence type="predicted"/>
<keyword evidence="3" id="KW-1185">Reference proteome</keyword>
<reference evidence="2 3" key="1">
    <citation type="submission" date="2023-09" db="EMBL/GenBank/DDBJ databases">
        <authorList>
            <person name="Wang M."/>
        </authorList>
    </citation>
    <scope>NUCLEOTIDE SEQUENCE [LARGE SCALE GENOMIC DNA]</scope>
    <source>
        <strain evidence="2">GT-2023</strain>
        <tissue evidence="2">Liver</tissue>
    </source>
</reference>
<organism evidence="2 3">
    <name type="scientific">Cirrhinus molitorella</name>
    <name type="common">mud carp</name>
    <dbReference type="NCBI Taxonomy" id="172907"/>
    <lineage>
        <taxon>Eukaryota</taxon>
        <taxon>Metazoa</taxon>
        <taxon>Chordata</taxon>
        <taxon>Craniata</taxon>
        <taxon>Vertebrata</taxon>
        <taxon>Euteleostomi</taxon>
        <taxon>Actinopterygii</taxon>
        <taxon>Neopterygii</taxon>
        <taxon>Teleostei</taxon>
        <taxon>Ostariophysi</taxon>
        <taxon>Cypriniformes</taxon>
        <taxon>Cyprinidae</taxon>
        <taxon>Labeoninae</taxon>
        <taxon>Labeonini</taxon>
        <taxon>Cirrhinus</taxon>
    </lineage>
</organism>
<feature type="region of interest" description="Disordered" evidence="1">
    <location>
        <begin position="26"/>
        <end position="74"/>
    </location>
</feature>
<evidence type="ECO:0008006" key="4">
    <source>
        <dbReference type="Google" id="ProtNLM"/>
    </source>
</evidence>